<comment type="caution">
    <text evidence="2">The sequence shown here is derived from an EMBL/GenBank/DDBJ whole genome shotgun (WGS) entry which is preliminary data.</text>
</comment>
<sequence>MTLENIVKQIKTYYTFSETELEIIQSKFQYNIFKTKEFILNKGQVATHIHFIEVGLVRVFYLKNAKEITTYLSSDNGFVSSYSSFINQKKSYESIQCLESTETFSISYKDMQELYKIVPQWQRIGRYLAEQNVICLADRLLSLQSISAKEKYDNFLKTAPSKIVKRTPLIHVASYLGITPESLSRLRKLKY</sequence>
<dbReference type="AlphaFoldDB" id="A0A1B9DQ32"/>
<accession>A0A1B9DQ32</accession>
<dbReference type="SUPFAM" id="SSF51206">
    <property type="entry name" value="cAMP-binding domain-like"/>
    <property type="match status" value="1"/>
</dbReference>
<dbReference type="PROSITE" id="PS50042">
    <property type="entry name" value="CNMP_BINDING_3"/>
    <property type="match status" value="1"/>
</dbReference>
<evidence type="ECO:0000313" key="3">
    <source>
        <dbReference type="Proteomes" id="UP000093510"/>
    </source>
</evidence>
<reference evidence="2 3" key="1">
    <citation type="submission" date="2016-03" db="EMBL/GenBank/DDBJ databases">
        <authorList>
            <person name="Ploux O."/>
        </authorList>
    </citation>
    <scope>NUCLEOTIDE SEQUENCE [LARGE SCALE GENOMIC DNA]</scope>
    <source>
        <strain evidence="2 3">LPB0076</strain>
    </source>
</reference>
<name>A0A1B9DQ32_9FLAO</name>
<protein>
    <submittedName>
        <fullName evidence="2">Cyclic nucleotide-binding protein</fullName>
    </submittedName>
</protein>
<feature type="domain" description="Cyclic nucleotide-binding" evidence="1">
    <location>
        <begin position="12"/>
        <end position="78"/>
    </location>
</feature>
<dbReference type="InterPro" id="IPR000595">
    <property type="entry name" value="cNMP-bd_dom"/>
</dbReference>
<dbReference type="InterPro" id="IPR018490">
    <property type="entry name" value="cNMP-bd_dom_sf"/>
</dbReference>
<dbReference type="Pfam" id="PF00027">
    <property type="entry name" value="cNMP_binding"/>
    <property type="match status" value="1"/>
</dbReference>
<dbReference type="Proteomes" id="UP000093510">
    <property type="component" value="Unassembled WGS sequence"/>
</dbReference>
<dbReference type="CDD" id="cd00038">
    <property type="entry name" value="CAP_ED"/>
    <property type="match status" value="1"/>
</dbReference>
<gene>
    <name evidence="2" type="ORF">LPBF_11390</name>
</gene>
<dbReference type="STRING" id="1763534.GCA_001831475_02089"/>
<dbReference type="RefSeq" id="WP_066336590.1">
    <property type="nucleotide sequence ID" value="NZ_CP017688.1"/>
</dbReference>
<dbReference type="InterPro" id="IPR014710">
    <property type="entry name" value="RmlC-like_jellyroll"/>
</dbReference>
<evidence type="ECO:0000259" key="1">
    <source>
        <dbReference type="PROSITE" id="PS50042"/>
    </source>
</evidence>
<proteinExistence type="predicted"/>
<dbReference type="Gene3D" id="2.60.120.10">
    <property type="entry name" value="Jelly Rolls"/>
    <property type="match status" value="1"/>
</dbReference>
<keyword evidence="3" id="KW-1185">Reference proteome</keyword>
<dbReference type="EMBL" id="LVEP01000053">
    <property type="protein sequence ID" value="OCB71808.1"/>
    <property type="molecule type" value="Genomic_DNA"/>
</dbReference>
<dbReference type="OrthoDB" id="758145at2"/>
<organism evidence="2 3">
    <name type="scientific">Flavobacterium crassostreae</name>
    <dbReference type="NCBI Taxonomy" id="1763534"/>
    <lineage>
        <taxon>Bacteria</taxon>
        <taxon>Pseudomonadati</taxon>
        <taxon>Bacteroidota</taxon>
        <taxon>Flavobacteriia</taxon>
        <taxon>Flavobacteriales</taxon>
        <taxon>Flavobacteriaceae</taxon>
        <taxon>Flavobacterium</taxon>
    </lineage>
</organism>
<evidence type="ECO:0000313" key="2">
    <source>
        <dbReference type="EMBL" id="OCB71808.1"/>
    </source>
</evidence>